<evidence type="ECO:0000313" key="1">
    <source>
        <dbReference type="EMBL" id="GAG91924.1"/>
    </source>
</evidence>
<proteinExistence type="predicted"/>
<gene>
    <name evidence="1" type="ORF">S01H4_40498</name>
</gene>
<name>X1B834_9ZZZZ</name>
<sequence>MASITAGNKFKEEAQDIYQDEIGSLFSVFHHMNESIHRKMLSFQEERDIYRELAQLTLYGIFAFDGKFRKNHPN</sequence>
<organism evidence="1">
    <name type="scientific">marine sediment metagenome</name>
    <dbReference type="NCBI Taxonomy" id="412755"/>
    <lineage>
        <taxon>unclassified sequences</taxon>
        <taxon>metagenomes</taxon>
        <taxon>ecological metagenomes</taxon>
    </lineage>
</organism>
<dbReference type="EMBL" id="BART01022058">
    <property type="protein sequence ID" value="GAG91924.1"/>
    <property type="molecule type" value="Genomic_DNA"/>
</dbReference>
<reference evidence="1" key="1">
    <citation type="journal article" date="2014" name="Front. Microbiol.">
        <title>High frequency of phylogenetically diverse reductive dehalogenase-homologous genes in deep subseafloor sedimentary metagenomes.</title>
        <authorList>
            <person name="Kawai M."/>
            <person name="Futagami T."/>
            <person name="Toyoda A."/>
            <person name="Takaki Y."/>
            <person name="Nishi S."/>
            <person name="Hori S."/>
            <person name="Arai W."/>
            <person name="Tsubouchi T."/>
            <person name="Morono Y."/>
            <person name="Uchiyama I."/>
            <person name="Ito T."/>
            <person name="Fujiyama A."/>
            <person name="Inagaki F."/>
            <person name="Takami H."/>
        </authorList>
    </citation>
    <scope>NUCLEOTIDE SEQUENCE</scope>
    <source>
        <strain evidence="1">Expedition CK06-06</strain>
    </source>
</reference>
<accession>X1B834</accession>
<comment type="caution">
    <text evidence="1">The sequence shown here is derived from an EMBL/GenBank/DDBJ whole genome shotgun (WGS) entry which is preliminary data.</text>
</comment>
<protein>
    <submittedName>
        <fullName evidence="1">Uncharacterized protein</fullName>
    </submittedName>
</protein>
<dbReference type="AlphaFoldDB" id="X1B834"/>